<evidence type="ECO:0000313" key="2">
    <source>
        <dbReference type="Proteomes" id="UP000181997"/>
    </source>
</evidence>
<evidence type="ECO:0000313" key="1">
    <source>
        <dbReference type="EMBL" id="SCB98845.1"/>
    </source>
</evidence>
<dbReference type="InterPro" id="IPR036196">
    <property type="entry name" value="Ptyr_pPase_sf"/>
</dbReference>
<dbReference type="PANTHER" id="PTHR43428">
    <property type="entry name" value="ARSENATE REDUCTASE"/>
    <property type="match status" value="1"/>
</dbReference>
<dbReference type="SUPFAM" id="SSF52788">
    <property type="entry name" value="Phosphotyrosine protein phosphatases I"/>
    <property type="match status" value="1"/>
</dbReference>
<gene>
    <name evidence="1" type="ORF">GA0061094_1672</name>
</gene>
<keyword evidence="2" id="KW-1185">Reference proteome</keyword>
<accession>A0A1C4AW50</accession>
<dbReference type="PANTHER" id="PTHR43428:SF1">
    <property type="entry name" value="ARSENATE REDUCTASE"/>
    <property type="match status" value="1"/>
</dbReference>
<organism evidence="1 2">
    <name type="scientific">[Bacillus] enclensis</name>
    <dbReference type="NCBI Taxonomy" id="1402860"/>
    <lineage>
        <taxon>Bacteria</taxon>
        <taxon>Bacillati</taxon>
        <taxon>Bacillota</taxon>
        <taxon>Bacilli</taxon>
        <taxon>Bacillales</taxon>
        <taxon>Bacillaceae</taxon>
        <taxon>Rossellomorea</taxon>
    </lineage>
</organism>
<dbReference type="OrthoDB" id="2360978at2"/>
<sequence length="142" mass="16375">MDKTVYFLSSSHQRSLIALGWAKKLSVQDWSFKSAGWQETADRDLSVLAMKELCIDISSFPRGQAELPCLKQASVIVKIQDTEFDEDILLPSELEDKVICWDLPNPRKRSRDKLEEWARYQEICDEIAMKVKSLNTFLTGFN</sequence>
<dbReference type="Gene3D" id="3.40.50.2300">
    <property type="match status" value="1"/>
</dbReference>
<name>A0A1C4AW50_9BACI</name>
<protein>
    <submittedName>
        <fullName evidence="1">Protein-tyrosine-phosphatase</fullName>
    </submittedName>
</protein>
<reference evidence="2" key="1">
    <citation type="submission" date="2016-08" db="EMBL/GenBank/DDBJ databases">
        <authorList>
            <person name="Varghese N."/>
            <person name="Submissions Spin"/>
        </authorList>
    </citation>
    <scope>NUCLEOTIDE SEQUENCE [LARGE SCALE GENOMIC DNA]</scope>
    <source>
        <strain evidence="2">SGD-1123</strain>
    </source>
</reference>
<dbReference type="AlphaFoldDB" id="A0A1C4AW50"/>
<dbReference type="RefSeq" id="WP_141687694.1">
    <property type="nucleotide sequence ID" value="NZ_FMAU01000002.1"/>
</dbReference>
<dbReference type="EMBL" id="FMAU01000002">
    <property type="protein sequence ID" value="SCB98845.1"/>
    <property type="molecule type" value="Genomic_DNA"/>
</dbReference>
<dbReference type="Proteomes" id="UP000181997">
    <property type="component" value="Unassembled WGS sequence"/>
</dbReference>
<proteinExistence type="predicted"/>